<dbReference type="PANTHER" id="PTHR43142:SF3">
    <property type="entry name" value="PUTATIVE (AFU_ORTHOLOGUE AFUA_3G09070)-RELATED"/>
    <property type="match status" value="1"/>
</dbReference>
<feature type="domain" description="Carboxylesterase type B" evidence="3">
    <location>
        <begin position="181"/>
        <end position="632"/>
    </location>
</feature>
<feature type="signal peptide" evidence="2">
    <location>
        <begin position="1"/>
        <end position="17"/>
    </location>
</feature>
<keyword evidence="4" id="KW-0378">Hydrolase</keyword>
<evidence type="ECO:0000313" key="5">
    <source>
        <dbReference type="Proteomes" id="UP000234585"/>
    </source>
</evidence>
<dbReference type="Pfam" id="PF00135">
    <property type="entry name" value="COesterase"/>
    <property type="match status" value="1"/>
</dbReference>
<protein>
    <submittedName>
        <fullName evidence="4">Alpha/beta-hydrolase</fullName>
    </submittedName>
</protein>
<dbReference type="InterPro" id="IPR029058">
    <property type="entry name" value="AB_hydrolase_fold"/>
</dbReference>
<dbReference type="InterPro" id="IPR002018">
    <property type="entry name" value="CarbesteraseB"/>
</dbReference>
<evidence type="ECO:0000256" key="2">
    <source>
        <dbReference type="SAM" id="SignalP"/>
    </source>
</evidence>
<evidence type="ECO:0000259" key="3">
    <source>
        <dbReference type="Pfam" id="PF00135"/>
    </source>
</evidence>
<keyword evidence="5" id="KW-1185">Reference proteome</keyword>
<feature type="chain" id="PRO_5014160154" evidence="2">
    <location>
        <begin position="18"/>
        <end position="646"/>
    </location>
</feature>
<dbReference type="OrthoDB" id="408631at2759"/>
<dbReference type="SUPFAM" id="SSF53474">
    <property type="entry name" value="alpha/beta-Hydrolases"/>
    <property type="match status" value="1"/>
</dbReference>
<dbReference type="GeneID" id="36518706"/>
<name>A0A2I2FJK9_ASPCN</name>
<accession>A0A2I2FJK9</accession>
<keyword evidence="2" id="KW-0732">Signal</keyword>
<dbReference type="PANTHER" id="PTHR43142">
    <property type="entry name" value="CARBOXYLIC ESTER HYDROLASE"/>
    <property type="match status" value="1"/>
</dbReference>
<dbReference type="GO" id="GO:0016787">
    <property type="term" value="F:hydrolase activity"/>
    <property type="evidence" value="ECO:0007669"/>
    <property type="project" value="UniProtKB-KW"/>
</dbReference>
<evidence type="ECO:0000313" key="4">
    <source>
        <dbReference type="EMBL" id="PLB40811.1"/>
    </source>
</evidence>
<dbReference type="Gene3D" id="3.40.50.1820">
    <property type="entry name" value="alpha/beta hydrolase"/>
    <property type="match status" value="1"/>
</dbReference>
<gene>
    <name evidence="4" type="ORF">BDW47DRAFT_100888</name>
</gene>
<organism evidence="4 5">
    <name type="scientific">Aspergillus candidus</name>
    <dbReference type="NCBI Taxonomy" id="41067"/>
    <lineage>
        <taxon>Eukaryota</taxon>
        <taxon>Fungi</taxon>
        <taxon>Dikarya</taxon>
        <taxon>Ascomycota</taxon>
        <taxon>Pezizomycotina</taxon>
        <taxon>Eurotiomycetes</taxon>
        <taxon>Eurotiomycetidae</taxon>
        <taxon>Eurotiales</taxon>
        <taxon>Aspergillaceae</taxon>
        <taxon>Aspergillus</taxon>
        <taxon>Aspergillus subgen. Circumdati</taxon>
    </lineage>
</organism>
<sequence>MVKLLAVLWLVASVALGLDLRGRDSILRSVPATNEKSSLTLLYQNSLNSTDDENHVGVILLGALAQHEIGEACEEIGESMVSFATIEKHVDEFMSYFSYLVFSGGAGPNQLYYTRDGVLAVSQGFDELSLWQFGRGETKLPVLCTHTSTEHTRHNHGRYSRDTVSVASEGNTYVGLRDRKSFRFLGIPYADPPQRFTYSGLYSKKSQTIKATEYRSSCAQVGRGSEDCLFLNIQTPYIPRRGSTNGLKPVLFWIHGGGLVEGSGSDPLADGGNLASREDIVVVSFNYRLSTLGFLAVPGSDIRGNYGIADQIVALEWTINNIAQFGGDPQRITIVGEFTDTGSARVMLESSPAVGKFHGAIVVPEIGSREGLGRESDNNATYGQYLKPEESYRIAGQQIFSAAGCTGEDLVEQISCLGQVPASTVVGLDTVARYVVQDGHYVNTRDSNEVGKEHGSADVPVMFVVTADDASSRPSSSAQHKLEIPKSALDVKDGIAQGTPDHELSSYDEPEDIASKASDTFKQDTTEFGIQCVNQVTTFADTSSRATSPSYFCHMGRSSAESGPIGREVSSAMAEFLRGAPMLSYFRLHRGNQQLPLIFGNVSPRRQVRDLHSVQLASAYFGEFVRSGRPSPSTEYLKARGYLKPQ</sequence>
<dbReference type="AlphaFoldDB" id="A0A2I2FJK9"/>
<dbReference type="STRING" id="41067.A0A2I2FJK9"/>
<evidence type="ECO:0000256" key="1">
    <source>
        <dbReference type="SAM" id="MobiDB-lite"/>
    </source>
</evidence>
<feature type="region of interest" description="Disordered" evidence="1">
    <location>
        <begin position="489"/>
        <end position="510"/>
    </location>
</feature>
<proteinExistence type="predicted"/>
<dbReference type="RefSeq" id="XP_024674823.1">
    <property type="nucleotide sequence ID" value="XM_024811546.1"/>
</dbReference>
<dbReference type="Proteomes" id="UP000234585">
    <property type="component" value="Unassembled WGS sequence"/>
</dbReference>
<dbReference type="EMBL" id="KZ559123">
    <property type="protein sequence ID" value="PLB40811.1"/>
    <property type="molecule type" value="Genomic_DNA"/>
</dbReference>
<reference evidence="4 5" key="1">
    <citation type="submission" date="2017-12" db="EMBL/GenBank/DDBJ databases">
        <authorList>
            <consortium name="DOE Joint Genome Institute"/>
            <person name="Haridas S."/>
            <person name="Kjaerbolling I."/>
            <person name="Vesth T.C."/>
            <person name="Frisvad J.C."/>
            <person name="Nybo J.L."/>
            <person name="Theobald S."/>
            <person name="Kuo A."/>
            <person name="Bowyer P."/>
            <person name="Matsuda Y."/>
            <person name="Mondo S."/>
            <person name="Lyhne E.K."/>
            <person name="Kogle M.E."/>
            <person name="Clum A."/>
            <person name="Lipzen A."/>
            <person name="Salamov A."/>
            <person name="Ngan C.Y."/>
            <person name="Daum C."/>
            <person name="Chiniquy J."/>
            <person name="Barry K."/>
            <person name="LaButti K."/>
            <person name="Simmons B.A."/>
            <person name="Magnuson J.K."/>
            <person name="Mortensen U.H."/>
            <person name="Larsen T.O."/>
            <person name="Grigoriev I.V."/>
            <person name="Baker S.E."/>
            <person name="Andersen M.R."/>
            <person name="Nordberg H.P."/>
            <person name="Cantor M.N."/>
            <person name="Hua S.X."/>
        </authorList>
    </citation>
    <scope>NUCLEOTIDE SEQUENCE [LARGE SCALE GENOMIC DNA]</scope>
    <source>
        <strain evidence="4 5">CBS 102.13</strain>
    </source>
</reference>